<dbReference type="AlphaFoldDB" id="A0A815HI36"/>
<organism evidence="1 3">
    <name type="scientific">Adineta ricciae</name>
    <name type="common">Rotifer</name>
    <dbReference type="NCBI Taxonomy" id="249248"/>
    <lineage>
        <taxon>Eukaryota</taxon>
        <taxon>Metazoa</taxon>
        <taxon>Spiralia</taxon>
        <taxon>Gnathifera</taxon>
        <taxon>Rotifera</taxon>
        <taxon>Eurotatoria</taxon>
        <taxon>Bdelloidea</taxon>
        <taxon>Adinetida</taxon>
        <taxon>Adinetidae</taxon>
        <taxon>Adineta</taxon>
    </lineage>
</organism>
<keyword evidence="3" id="KW-1185">Reference proteome</keyword>
<accession>A0A815HI36</accession>
<proteinExistence type="predicted"/>
<dbReference type="OrthoDB" id="2831558at2759"/>
<comment type="caution">
    <text evidence="1">The sequence shown here is derived from an EMBL/GenBank/DDBJ whole genome shotgun (WGS) entry which is preliminary data.</text>
</comment>
<dbReference type="EMBL" id="CAJNOJ010000894">
    <property type="protein sequence ID" value="CAF1531976.1"/>
    <property type="molecule type" value="Genomic_DNA"/>
</dbReference>
<evidence type="ECO:0000313" key="3">
    <source>
        <dbReference type="Proteomes" id="UP000663828"/>
    </source>
</evidence>
<gene>
    <name evidence="2" type="ORF">EDS130_LOCUS44643</name>
    <name evidence="1" type="ORF">XAT740_LOCUS31521</name>
</gene>
<dbReference type="Proteomes" id="UP000663852">
    <property type="component" value="Unassembled WGS sequence"/>
</dbReference>
<sequence length="94" mass="11403">MGPWEYVVDCYKIVKTSSTKREQFFEILATELSKRDGDVTKTTTTAESRIQHHYERIVSLTYWIVRRYIEGHGDEDRVKEWMNNWQEHIKELHK</sequence>
<evidence type="ECO:0000313" key="2">
    <source>
        <dbReference type="EMBL" id="CAF1531976.1"/>
    </source>
</evidence>
<name>A0A815HI36_ADIRI</name>
<reference evidence="1" key="1">
    <citation type="submission" date="2021-02" db="EMBL/GenBank/DDBJ databases">
        <authorList>
            <person name="Nowell W R."/>
        </authorList>
    </citation>
    <scope>NUCLEOTIDE SEQUENCE</scope>
</reference>
<dbReference type="EMBL" id="CAJNOR010002878">
    <property type="protein sequence ID" value="CAF1351776.1"/>
    <property type="molecule type" value="Genomic_DNA"/>
</dbReference>
<evidence type="ECO:0000313" key="1">
    <source>
        <dbReference type="EMBL" id="CAF1351776.1"/>
    </source>
</evidence>
<protein>
    <submittedName>
        <fullName evidence="1">Uncharacterized protein</fullName>
    </submittedName>
</protein>
<dbReference type="Proteomes" id="UP000663828">
    <property type="component" value="Unassembled WGS sequence"/>
</dbReference>